<dbReference type="Proteomes" id="UP000447876">
    <property type="component" value="Unassembled WGS sequence"/>
</dbReference>
<gene>
    <name evidence="6" type="primary">fabD</name>
    <name evidence="6" type="ORF">GNP95_14935</name>
</gene>
<organism evidence="6 7">
    <name type="scientific">Paenibacillus woosongensis</name>
    <dbReference type="NCBI Taxonomy" id="307580"/>
    <lineage>
        <taxon>Bacteria</taxon>
        <taxon>Bacillati</taxon>
        <taxon>Bacillota</taxon>
        <taxon>Bacilli</taxon>
        <taxon>Bacillales</taxon>
        <taxon>Paenibacillaceae</taxon>
        <taxon>Paenibacillus</taxon>
    </lineage>
</organism>
<dbReference type="Gene3D" id="3.40.366.10">
    <property type="entry name" value="Malonyl-Coenzyme A Acyl Carrier Protein, domain 2"/>
    <property type="match status" value="1"/>
</dbReference>
<dbReference type="Pfam" id="PF00698">
    <property type="entry name" value="Acyl_transf_1"/>
    <property type="match status" value="1"/>
</dbReference>
<dbReference type="GO" id="GO:0006633">
    <property type="term" value="P:fatty acid biosynthetic process"/>
    <property type="evidence" value="ECO:0007669"/>
    <property type="project" value="TreeGrafter"/>
</dbReference>
<dbReference type="GO" id="GO:0004314">
    <property type="term" value="F:[acyl-carrier-protein] S-malonyltransferase activity"/>
    <property type="evidence" value="ECO:0007669"/>
    <property type="project" value="UniProtKB-EC"/>
</dbReference>
<evidence type="ECO:0000313" key="6">
    <source>
        <dbReference type="EMBL" id="MUG46286.1"/>
    </source>
</evidence>
<dbReference type="InterPro" id="IPR016036">
    <property type="entry name" value="Malonyl_transacylase_ACP-bd"/>
</dbReference>
<name>A0A7X2Z3T0_9BACL</name>
<dbReference type="PANTHER" id="PTHR42681">
    <property type="entry name" value="MALONYL-COA-ACYL CARRIER PROTEIN TRANSACYLASE, MITOCHONDRIAL"/>
    <property type="match status" value="1"/>
</dbReference>
<evidence type="ECO:0000256" key="3">
    <source>
        <dbReference type="ARBA" id="ARBA00023315"/>
    </source>
</evidence>
<comment type="caution">
    <text evidence="6">The sequence shown here is derived from an EMBL/GenBank/DDBJ whole genome shotgun (WGS) entry which is preliminary data.</text>
</comment>
<dbReference type="EC" id="2.3.1.39" evidence="1"/>
<dbReference type="SMART" id="SM00827">
    <property type="entry name" value="PKS_AT"/>
    <property type="match status" value="1"/>
</dbReference>
<evidence type="ECO:0000256" key="1">
    <source>
        <dbReference type="ARBA" id="ARBA00013258"/>
    </source>
</evidence>
<dbReference type="Gene3D" id="3.30.70.250">
    <property type="entry name" value="Malonyl-CoA ACP transacylase, ACP-binding"/>
    <property type="match status" value="1"/>
</dbReference>
<dbReference type="OrthoDB" id="9805460at2"/>
<dbReference type="SUPFAM" id="SSF52151">
    <property type="entry name" value="FabD/lysophospholipase-like"/>
    <property type="match status" value="1"/>
</dbReference>
<reference evidence="6 7" key="1">
    <citation type="submission" date="2019-11" db="EMBL/GenBank/DDBJ databases">
        <title>Draft genome sequences of five Paenibacillus species of dairy origin.</title>
        <authorList>
            <person name="Olajide A.M."/>
            <person name="Chen S."/>
            <person name="Lapointe G."/>
        </authorList>
    </citation>
    <scope>NUCLEOTIDE SEQUENCE [LARGE SCALE GENOMIC DNA]</scope>
    <source>
        <strain evidence="6 7">12CR55</strain>
    </source>
</reference>
<sequence>MTKTAFLFPGQGSQYVGMGKKLRDQFARARHLFEEANDTLGFDLAKLCFEGSSSELMQTMNTQPAIMAVSVAAFEIGKEELGWEPYLLAGHSLGEYSALVCSGLLSFSDGLRIVRKRGMLMQAAVASSLGAMAAVIHVPREPLEMWCRQASTATKQVVVACCNSRSQHVIAGHQEAVHTVVERLEAVPGAVVKYLNVSAPFHSPLMQSAADQLIVELKQYETQDGQWPIISNVTARPYQRHELNELLYRQMTHPVRWLETMEYMYRNGVDRTVEIGPRQVLTQLMNDTYPTIETYHFDNPLELEHLRSAFNAEYNRAASIANIREAFTAAVIARSRNENNGQHMSGVILPIQQIRQLIEQIERDRGLNMDQAVHEIREQLQFILTTKQLSPDEQSRIIRKIPSGAVN</sequence>
<dbReference type="AlphaFoldDB" id="A0A7X2Z3T0"/>
<dbReference type="RefSeq" id="WP_155611675.1">
    <property type="nucleotide sequence ID" value="NZ_WNZW01000005.1"/>
</dbReference>
<dbReference type="InterPro" id="IPR050858">
    <property type="entry name" value="Mal-CoA-ACP_Trans/PKS_FabD"/>
</dbReference>
<dbReference type="PANTHER" id="PTHR42681:SF1">
    <property type="entry name" value="MALONYL-COA-ACYL CARRIER PROTEIN TRANSACYLASE, MITOCHONDRIAL"/>
    <property type="match status" value="1"/>
</dbReference>
<protein>
    <recommendedName>
        <fullName evidence="1">[acyl-carrier-protein] S-malonyltransferase</fullName>
        <ecNumber evidence="1">2.3.1.39</ecNumber>
    </recommendedName>
</protein>
<dbReference type="SUPFAM" id="SSF55048">
    <property type="entry name" value="Probable ACP-binding domain of malonyl-CoA ACP transacylase"/>
    <property type="match status" value="1"/>
</dbReference>
<keyword evidence="2 6" id="KW-0808">Transferase</keyword>
<feature type="domain" description="Malonyl-CoA:ACP transacylase (MAT)" evidence="5">
    <location>
        <begin position="7"/>
        <end position="336"/>
    </location>
</feature>
<dbReference type="InterPro" id="IPR004410">
    <property type="entry name" value="Malonyl_CoA-ACP_transAc_FabD"/>
</dbReference>
<dbReference type="NCBIfam" id="TIGR00128">
    <property type="entry name" value="fabD"/>
    <property type="match status" value="1"/>
</dbReference>
<keyword evidence="3 6" id="KW-0012">Acyltransferase</keyword>
<dbReference type="InterPro" id="IPR001227">
    <property type="entry name" value="Ac_transferase_dom_sf"/>
</dbReference>
<dbReference type="InterPro" id="IPR016035">
    <property type="entry name" value="Acyl_Trfase/lysoPLipase"/>
</dbReference>
<evidence type="ECO:0000256" key="4">
    <source>
        <dbReference type="ARBA" id="ARBA00048462"/>
    </source>
</evidence>
<dbReference type="EMBL" id="WNZW01000005">
    <property type="protein sequence ID" value="MUG46286.1"/>
    <property type="molecule type" value="Genomic_DNA"/>
</dbReference>
<dbReference type="InterPro" id="IPR014043">
    <property type="entry name" value="Acyl_transferase_dom"/>
</dbReference>
<evidence type="ECO:0000256" key="2">
    <source>
        <dbReference type="ARBA" id="ARBA00022679"/>
    </source>
</evidence>
<proteinExistence type="predicted"/>
<comment type="catalytic activity">
    <reaction evidence="4">
        <text>holo-[ACP] + malonyl-CoA = malonyl-[ACP] + CoA</text>
        <dbReference type="Rhea" id="RHEA:41792"/>
        <dbReference type="Rhea" id="RHEA-COMP:9623"/>
        <dbReference type="Rhea" id="RHEA-COMP:9685"/>
        <dbReference type="ChEBI" id="CHEBI:57287"/>
        <dbReference type="ChEBI" id="CHEBI:57384"/>
        <dbReference type="ChEBI" id="CHEBI:64479"/>
        <dbReference type="ChEBI" id="CHEBI:78449"/>
        <dbReference type="EC" id="2.3.1.39"/>
    </reaction>
</comment>
<accession>A0A7X2Z3T0</accession>
<evidence type="ECO:0000313" key="7">
    <source>
        <dbReference type="Proteomes" id="UP000447876"/>
    </source>
</evidence>
<evidence type="ECO:0000259" key="5">
    <source>
        <dbReference type="SMART" id="SM00827"/>
    </source>
</evidence>